<evidence type="ECO:0000256" key="7">
    <source>
        <dbReference type="ARBA" id="ARBA00023157"/>
    </source>
</evidence>
<dbReference type="GO" id="GO:0016020">
    <property type="term" value="C:membrane"/>
    <property type="evidence" value="ECO:0007669"/>
    <property type="project" value="UniProtKB-SubCell"/>
</dbReference>
<dbReference type="SUPFAM" id="SSF48726">
    <property type="entry name" value="Immunoglobulin"/>
    <property type="match status" value="2"/>
</dbReference>
<dbReference type="InterPro" id="IPR007110">
    <property type="entry name" value="Ig-like_dom"/>
</dbReference>
<evidence type="ECO:0000256" key="4">
    <source>
        <dbReference type="ARBA" id="ARBA00022737"/>
    </source>
</evidence>
<dbReference type="Gene3D" id="2.60.40.10">
    <property type="entry name" value="Immunoglobulins"/>
    <property type="match status" value="2"/>
</dbReference>
<dbReference type="Proteomes" id="UP000824540">
    <property type="component" value="Unassembled WGS sequence"/>
</dbReference>
<evidence type="ECO:0000259" key="9">
    <source>
        <dbReference type="PROSITE" id="PS50835"/>
    </source>
</evidence>
<comment type="subcellular location">
    <subcellularLocation>
        <location evidence="1">Membrane</location>
        <topology evidence="1">Single-pass membrane protein</topology>
    </subcellularLocation>
</comment>
<dbReference type="CDD" id="cd00099">
    <property type="entry name" value="IgV"/>
    <property type="match status" value="1"/>
</dbReference>
<dbReference type="SMART" id="SM00406">
    <property type="entry name" value="IGv"/>
    <property type="match status" value="1"/>
</dbReference>
<keyword evidence="3" id="KW-0732">Signal</keyword>
<sequence length="296" mass="32993">MQQGPLVRVVGTHVTLSCRVSGYHGAQHQNFRWSFYRPGAPTIALCILSTDDPHSTYAVFQQRVSSGGIFMERTGPDSARLHITRLQPQDQGVYECHTPSTDPIYRGKYSNTVNLTVIPNTLQVSLSSQLEPKGARQGKMAHLACQVLTMTVHHTHVSVSWHLERQDGDMLEIASLSRDFLLQPQPAFQDRLLVVKSSLSVYRLTLLPLRLSDLGEVYCRATEWIQDPNQTWYPLSVQQSNRVTLRMTAVSAQAPDTGSDLKVTPACSHTRPLTESCSQSSLLLLASLPMLRLQVC</sequence>
<keyword evidence="4" id="KW-0677">Repeat</keyword>
<keyword evidence="2" id="KW-0812">Transmembrane</keyword>
<proteinExistence type="predicted"/>
<keyword evidence="11" id="KW-1185">Reference proteome</keyword>
<reference evidence="10" key="1">
    <citation type="thesis" date="2021" institute="BYU ScholarsArchive" country="Provo, UT, USA">
        <title>Applications of and Algorithms for Genome Assembly and Genomic Analyses with an Emphasis on Marine Teleosts.</title>
        <authorList>
            <person name="Pickett B.D."/>
        </authorList>
    </citation>
    <scope>NUCLEOTIDE SEQUENCE</scope>
    <source>
        <strain evidence="10">HI-2016</strain>
    </source>
</reference>
<dbReference type="InterPro" id="IPR036179">
    <property type="entry name" value="Ig-like_dom_sf"/>
</dbReference>
<name>A0A8T2P5T2_9TELE</name>
<evidence type="ECO:0000256" key="6">
    <source>
        <dbReference type="ARBA" id="ARBA00023136"/>
    </source>
</evidence>
<feature type="domain" description="Ig-like" evidence="9">
    <location>
        <begin position="1"/>
        <end position="116"/>
    </location>
</feature>
<dbReference type="InterPro" id="IPR013783">
    <property type="entry name" value="Ig-like_fold"/>
</dbReference>
<dbReference type="InterPro" id="IPR003599">
    <property type="entry name" value="Ig_sub"/>
</dbReference>
<evidence type="ECO:0000313" key="10">
    <source>
        <dbReference type="EMBL" id="KAG9348863.1"/>
    </source>
</evidence>
<dbReference type="AlphaFoldDB" id="A0A8T2P5T2"/>
<keyword evidence="6" id="KW-0472">Membrane</keyword>
<accession>A0A8T2P5T2</accession>
<evidence type="ECO:0000313" key="11">
    <source>
        <dbReference type="Proteomes" id="UP000824540"/>
    </source>
</evidence>
<feature type="domain" description="Ig-like" evidence="9">
    <location>
        <begin position="119"/>
        <end position="236"/>
    </location>
</feature>
<evidence type="ECO:0000256" key="5">
    <source>
        <dbReference type="ARBA" id="ARBA00022989"/>
    </source>
</evidence>
<keyword evidence="5" id="KW-1133">Transmembrane helix</keyword>
<evidence type="ECO:0000256" key="1">
    <source>
        <dbReference type="ARBA" id="ARBA00004167"/>
    </source>
</evidence>
<keyword evidence="7" id="KW-1015">Disulfide bond</keyword>
<dbReference type="InterPro" id="IPR051102">
    <property type="entry name" value="IgSF_V-set/TM_domain"/>
</dbReference>
<dbReference type="Pfam" id="PF07686">
    <property type="entry name" value="V-set"/>
    <property type="match status" value="1"/>
</dbReference>
<organism evidence="10 11">
    <name type="scientific">Albula glossodonta</name>
    <name type="common">roundjaw bonefish</name>
    <dbReference type="NCBI Taxonomy" id="121402"/>
    <lineage>
        <taxon>Eukaryota</taxon>
        <taxon>Metazoa</taxon>
        <taxon>Chordata</taxon>
        <taxon>Craniata</taxon>
        <taxon>Vertebrata</taxon>
        <taxon>Euteleostomi</taxon>
        <taxon>Actinopterygii</taxon>
        <taxon>Neopterygii</taxon>
        <taxon>Teleostei</taxon>
        <taxon>Albuliformes</taxon>
        <taxon>Albulidae</taxon>
        <taxon>Albula</taxon>
    </lineage>
</organism>
<evidence type="ECO:0000256" key="2">
    <source>
        <dbReference type="ARBA" id="ARBA00022692"/>
    </source>
</evidence>
<dbReference type="OrthoDB" id="9949420at2759"/>
<dbReference type="PROSITE" id="PS50835">
    <property type="entry name" value="IG_LIKE"/>
    <property type="match status" value="2"/>
</dbReference>
<evidence type="ECO:0000256" key="3">
    <source>
        <dbReference type="ARBA" id="ARBA00022729"/>
    </source>
</evidence>
<dbReference type="InterPro" id="IPR013106">
    <property type="entry name" value="Ig_V-set"/>
</dbReference>
<keyword evidence="8" id="KW-0393">Immunoglobulin domain</keyword>
<dbReference type="PANTHER" id="PTHR12207">
    <property type="entry name" value="V-SET AND TRANSMEMBRANE DOMAIN-CONTAINING PROTEIN"/>
    <property type="match status" value="1"/>
</dbReference>
<comment type="caution">
    <text evidence="10">The sequence shown here is derived from an EMBL/GenBank/DDBJ whole genome shotgun (WGS) entry which is preliminary data.</text>
</comment>
<protein>
    <recommendedName>
        <fullName evidence="9">Ig-like domain-containing protein</fullName>
    </recommendedName>
</protein>
<dbReference type="EMBL" id="JAFBMS010000010">
    <property type="protein sequence ID" value="KAG9348863.1"/>
    <property type="molecule type" value="Genomic_DNA"/>
</dbReference>
<dbReference type="SMART" id="SM00409">
    <property type="entry name" value="IG"/>
    <property type="match status" value="2"/>
</dbReference>
<dbReference type="FunFam" id="2.60.40.10:FF:000191">
    <property type="entry name" value="Immunoglobulin superfamily member 3"/>
    <property type="match status" value="1"/>
</dbReference>
<evidence type="ECO:0000256" key="8">
    <source>
        <dbReference type="ARBA" id="ARBA00023319"/>
    </source>
</evidence>
<gene>
    <name evidence="10" type="ORF">JZ751_029180</name>
</gene>